<evidence type="ECO:0000256" key="2">
    <source>
        <dbReference type="SAM" id="SignalP"/>
    </source>
</evidence>
<keyword evidence="4" id="KW-1185">Reference proteome</keyword>
<feature type="region of interest" description="Disordered" evidence="1">
    <location>
        <begin position="1022"/>
        <end position="1057"/>
    </location>
</feature>
<feature type="compositionally biased region" description="Polar residues" evidence="1">
    <location>
        <begin position="714"/>
        <end position="725"/>
    </location>
</feature>
<name>A0A2H9TIV9_9FUNG</name>
<dbReference type="Proteomes" id="UP000240830">
    <property type="component" value="Unassembled WGS sequence"/>
</dbReference>
<dbReference type="AlphaFoldDB" id="A0A2H9TIV9"/>
<organism evidence="3 4">
    <name type="scientific">Paramicrosporidium saccamoebae</name>
    <dbReference type="NCBI Taxonomy" id="1246581"/>
    <lineage>
        <taxon>Eukaryota</taxon>
        <taxon>Fungi</taxon>
        <taxon>Fungi incertae sedis</taxon>
        <taxon>Cryptomycota</taxon>
        <taxon>Cryptomycota incertae sedis</taxon>
        <taxon>Paramicrosporidium</taxon>
    </lineage>
</organism>
<sequence>MISLWIIIFVLNTCPLANCSWWFDQQQPFGAEPPVDNEVEEMASRYFLNMELFEGYEPLSHLLESDPLQPRHTKPALSDSPVACFLQSNFQKSSDSDYLEFQAKAPQIHPEPHHVPSVSEMPDVSSYNEPDTYSFEATTTPLFDGSSSLSPSPFEKMPEREIWFTAAEGRKLSHALIADTAAPLSFSQCCADGMLNPKIFATHMMAQNAHMGCRITQNRIIFLDGYRTGQALTNPRHRDWAKHEICKEALEDARIPTVLVNQTLRSDKTTSAVYLPQAALPGQTIGSLQKAPPSPSPQPSLQRNSESALRPSAASLTIAKPRPVQVKTTKPGPQQLANSFDKPNNAKSLLSAAHIPFSPPVINQRSGALLIRSNKPSATRPPVASPSKFSAGRAVWFSSHFSPQLVSQSNVTSGSLIPIFSKMCAYGVSNPLRHGTQIVGETSKVGYRMESNRIVFLDGFKLGRNDAARHHSDRVLRDIYGTAGHGLCQQWPNSSPDPDYLYGRGSNFGPIPPGVCSSHPVPHSNGLKDSGFRADPPEAGRVLPKSSSTSLDLAKARADSLPPYSIDELTERAEWFILSRTPRKFSFIDNGDDESLVFFSQRCFYGSPIPSFSGSVMKAECTYLGYRISRDRILFLDGYQETTACSTLDVSLCVVAVISVNQGRQLRRTRSSEATAQATESLPAGSLSSTLPQSRRTRSSEATEQTARPWMYSPLTSGRPSSTLPQLGRTRSGKLIEQGTRPWTYLPLTTGKPSSTISQLERSIPNLQRHLDPSDEYSGNTILLSEDEESADEGSTLSHGHSQGANESYLRTHEPCMKATRPSELTSPSLQKIPDLWDEVSEVELSFSEDCSPHIEGPAKRVDWFSESRKLYHSFQVTQKNPQSSVFFSQRCYYGPIKTTVHSSHTMGRNAVMGYRVTESRILLLDGYNLEEQAGDSDWAKQSLDKAALEVDTKWEMSVAAIISVSDRAPSPPPLEQTKSKLDLLADLQSELLGDAHLFFDMEDLQFPPLVDKQDEALVYPPIPISTTPHPVAESAIRSLPNPSDDESTDDESTDVS</sequence>
<feature type="compositionally biased region" description="Polar residues" evidence="1">
    <location>
        <begin position="793"/>
        <end position="806"/>
    </location>
</feature>
<feature type="compositionally biased region" description="Polar residues" evidence="1">
    <location>
        <begin position="672"/>
        <end position="706"/>
    </location>
</feature>
<comment type="caution">
    <text evidence="3">The sequence shown here is derived from an EMBL/GenBank/DDBJ whole genome shotgun (WGS) entry which is preliminary data.</text>
</comment>
<feature type="chain" id="PRO_5014115028" evidence="2">
    <location>
        <begin position="20"/>
        <end position="1057"/>
    </location>
</feature>
<evidence type="ECO:0000313" key="3">
    <source>
        <dbReference type="EMBL" id="PJF17687.1"/>
    </source>
</evidence>
<feature type="compositionally biased region" description="Acidic residues" evidence="1">
    <location>
        <begin position="1044"/>
        <end position="1057"/>
    </location>
</feature>
<protein>
    <submittedName>
        <fullName evidence="3">Uncharacterized protein</fullName>
    </submittedName>
</protein>
<feature type="compositionally biased region" description="Polar residues" evidence="1">
    <location>
        <begin position="326"/>
        <end position="339"/>
    </location>
</feature>
<proteinExistence type="predicted"/>
<keyword evidence="2" id="KW-0732">Signal</keyword>
<feature type="signal peptide" evidence="2">
    <location>
        <begin position="1"/>
        <end position="19"/>
    </location>
</feature>
<dbReference type="EMBL" id="MTSL01000166">
    <property type="protein sequence ID" value="PJF17687.1"/>
    <property type="molecule type" value="Genomic_DNA"/>
</dbReference>
<evidence type="ECO:0000256" key="1">
    <source>
        <dbReference type="SAM" id="MobiDB-lite"/>
    </source>
</evidence>
<feature type="region of interest" description="Disordered" evidence="1">
    <location>
        <begin position="787"/>
        <end position="807"/>
    </location>
</feature>
<gene>
    <name evidence="3" type="ORF">PSACC_02500</name>
</gene>
<feature type="region of interest" description="Disordered" evidence="1">
    <location>
        <begin position="666"/>
        <end position="738"/>
    </location>
</feature>
<accession>A0A2H9TIV9</accession>
<feature type="region of interest" description="Disordered" evidence="1">
    <location>
        <begin position="284"/>
        <end position="339"/>
    </location>
</feature>
<reference evidence="3 4" key="1">
    <citation type="submission" date="2016-10" db="EMBL/GenBank/DDBJ databases">
        <title>The genome of Paramicrosporidium saccamoebae is the missing link in understanding Cryptomycota and Microsporidia evolution.</title>
        <authorList>
            <person name="Quandt C.A."/>
            <person name="Beaudet D."/>
            <person name="Corsaro D."/>
            <person name="Michel R."/>
            <person name="Corradi N."/>
            <person name="James T."/>
        </authorList>
    </citation>
    <scope>NUCLEOTIDE SEQUENCE [LARGE SCALE GENOMIC DNA]</scope>
    <source>
        <strain evidence="3 4">KSL3</strain>
    </source>
</reference>
<evidence type="ECO:0000313" key="4">
    <source>
        <dbReference type="Proteomes" id="UP000240830"/>
    </source>
</evidence>